<reference evidence="4" key="2">
    <citation type="submission" date="2014-05" db="EMBL/GenBank/DDBJ databases">
        <title>Draft genome sequence of Virgibacillus massiliensis Vm-5.</title>
        <authorList>
            <person name="Khelaifia S."/>
            <person name="Croce O."/>
            <person name="Lagier J.C."/>
            <person name="Raoult D."/>
        </authorList>
    </citation>
    <scope>NUCLEOTIDE SEQUENCE [LARGE SCALE GENOMIC DNA]</scope>
    <source>
        <strain evidence="4">Vm-5</strain>
    </source>
</reference>
<dbReference type="eggNOG" id="COG0611">
    <property type="taxonomic scope" value="Bacteria"/>
</dbReference>
<feature type="binding site" evidence="1">
    <location>
        <position position="259"/>
    </location>
    <ligand>
        <name>substrate</name>
    </ligand>
</feature>
<evidence type="ECO:0000313" key="3">
    <source>
        <dbReference type="EMBL" id="CDQ41452.1"/>
    </source>
</evidence>
<dbReference type="RefSeq" id="WP_021292640.1">
    <property type="nucleotide sequence ID" value="NZ_BNER01000005.1"/>
</dbReference>
<dbReference type="InterPro" id="IPR036921">
    <property type="entry name" value="PurM-like_N_sf"/>
</dbReference>
<dbReference type="InterPro" id="IPR036676">
    <property type="entry name" value="PurM-like_C_sf"/>
</dbReference>
<dbReference type="PANTHER" id="PTHR30270:SF0">
    <property type="entry name" value="THIAMINE-MONOPHOSPHATE KINASE"/>
    <property type="match status" value="1"/>
</dbReference>
<feature type="binding site" evidence="1">
    <location>
        <position position="120"/>
    </location>
    <ligand>
        <name>Mg(2+)</name>
        <dbReference type="ChEBI" id="CHEBI:18420"/>
        <label>1</label>
    </ligand>
</feature>
<feature type="binding site" evidence="1">
    <location>
        <position position="145"/>
    </location>
    <ligand>
        <name>ATP</name>
        <dbReference type="ChEBI" id="CHEBI:30616"/>
    </ligand>
</feature>
<dbReference type="Gene3D" id="3.90.650.10">
    <property type="entry name" value="PurM-like C-terminal domain"/>
    <property type="match status" value="1"/>
</dbReference>
<dbReference type="EC" id="2.7.4.16" evidence="1"/>
<keyword evidence="1" id="KW-0460">Magnesium</keyword>
<keyword evidence="1 3" id="KW-0418">Kinase</keyword>
<feature type="binding site" evidence="1">
    <location>
        <position position="43"/>
    </location>
    <ligand>
        <name>Mg(2+)</name>
        <dbReference type="ChEBI" id="CHEBI:18420"/>
        <label>2</label>
    </ligand>
</feature>
<dbReference type="Gene3D" id="3.30.1330.10">
    <property type="entry name" value="PurM-like, N-terminal domain"/>
    <property type="match status" value="1"/>
</dbReference>
<dbReference type="STRING" id="1462526.BN990_03825"/>
<dbReference type="OrthoDB" id="9802811at2"/>
<dbReference type="SUPFAM" id="SSF56042">
    <property type="entry name" value="PurM C-terminal domain-like"/>
    <property type="match status" value="1"/>
</dbReference>
<dbReference type="GO" id="GO:0005524">
    <property type="term" value="F:ATP binding"/>
    <property type="evidence" value="ECO:0007669"/>
    <property type="project" value="UniProtKB-UniRule"/>
</dbReference>
<feature type="binding site" evidence="1">
    <location>
        <position position="72"/>
    </location>
    <ligand>
        <name>Mg(2+)</name>
        <dbReference type="ChEBI" id="CHEBI:18420"/>
        <label>4</label>
    </ligand>
</feature>
<feature type="binding site" evidence="1">
    <location>
        <position position="50"/>
    </location>
    <ligand>
        <name>substrate</name>
    </ligand>
</feature>
<feature type="binding site" evidence="1">
    <location>
        <position position="209"/>
    </location>
    <ligand>
        <name>Mg(2+)</name>
        <dbReference type="ChEBI" id="CHEBI:18420"/>
        <label>3</label>
    </ligand>
</feature>
<comment type="pathway">
    <text evidence="1">Cofactor biosynthesis; thiamine diphosphate biosynthesis; thiamine diphosphate from thiamine phosphate: step 1/1.</text>
</comment>
<dbReference type="PANTHER" id="PTHR30270">
    <property type="entry name" value="THIAMINE-MONOPHOSPHATE KINASE"/>
    <property type="match status" value="1"/>
</dbReference>
<feature type="domain" description="PurM-like N-terminal" evidence="2">
    <location>
        <begin position="25"/>
        <end position="136"/>
    </location>
</feature>
<feature type="binding site" evidence="1">
    <location>
        <position position="212"/>
    </location>
    <ligand>
        <name>Mg(2+)</name>
        <dbReference type="ChEBI" id="CHEBI:18420"/>
        <label>5</label>
    </ligand>
</feature>
<comment type="function">
    <text evidence="1">Catalyzes the ATP-dependent phosphorylation of thiamine-monophosphate (TMP) to form thiamine-pyrophosphate (TPP), the active form of vitamin B1.</text>
</comment>
<feature type="binding site" evidence="1">
    <location>
        <position position="43"/>
    </location>
    <ligand>
        <name>Mg(2+)</name>
        <dbReference type="ChEBI" id="CHEBI:18420"/>
        <label>1</label>
    </ligand>
</feature>
<feature type="binding site" evidence="1">
    <location>
        <position position="27"/>
    </location>
    <ligand>
        <name>Mg(2+)</name>
        <dbReference type="ChEBI" id="CHEBI:18420"/>
        <label>4</label>
    </ligand>
</feature>
<feature type="binding site" evidence="1">
    <location>
        <position position="27"/>
    </location>
    <ligand>
        <name>Mg(2+)</name>
        <dbReference type="ChEBI" id="CHEBI:18420"/>
        <label>3</label>
    </ligand>
</feature>
<comment type="catalytic activity">
    <reaction evidence="1">
        <text>thiamine phosphate + ATP = thiamine diphosphate + ADP</text>
        <dbReference type="Rhea" id="RHEA:15913"/>
        <dbReference type="ChEBI" id="CHEBI:30616"/>
        <dbReference type="ChEBI" id="CHEBI:37575"/>
        <dbReference type="ChEBI" id="CHEBI:58937"/>
        <dbReference type="ChEBI" id="CHEBI:456216"/>
        <dbReference type="EC" id="2.7.4.16"/>
    </reaction>
</comment>
<proteinExistence type="inferred from homology"/>
<comment type="caution">
    <text evidence="3">The sequence shown here is derived from an EMBL/GenBank/DDBJ whole genome shotgun (WGS) entry which is preliminary data.</text>
</comment>
<dbReference type="HAMAP" id="MF_02128">
    <property type="entry name" value="TMP_kinase"/>
    <property type="match status" value="1"/>
</dbReference>
<feature type="binding site" evidence="1">
    <location>
        <position position="41"/>
    </location>
    <ligand>
        <name>Mg(2+)</name>
        <dbReference type="ChEBI" id="CHEBI:18420"/>
        <label>4</label>
    </ligand>
</feature>
<sequence length="321" mass="36327">MDEFSFIKSIKQQFYRQSTLVKGIGDDAAVFRQPFSDIVTSVDTFVENIHFRKDTMKPFHVGYRALTANISDIAAMGATPAFYLVSIVIPTTWCDAEIDDVFRGMHTLASNYKMDLIGGDTVSGSELTISITVIGYARKGSICYRHNARDGDIVFATGTLGDSQAGYYILTNPGDYMDADYYIRSHQMPEPQVNFASYFHHFSRVAINDISDGIGNEAAEICAESNVSMILEDEQIPISDNYHQFLPELQYKWKYFGGEDFQLLGTISANDWPKLKKVADSIHIRLTRIGRVFTEDNQHNVYLKKNGRKYLLPKKGYTHLK</sequence>
<dbReference type="GO" id="GO:0000287">
    <property type="term" value="F:magnesium ion binding"/>
    <property type="evidence" value="ECO:0007669"/>
    <property type="project" value="UniProtKB-UniRule"/>
</dbReference>
<feature type="binding site" evidence="1">
    <location>
        <position position="72"/>
    </location>
    <ligand>
        <name>Mg(2+)</name>
        <dbReference type="ChEBI" id="CHEBI:18420"/>
        <label>3</label>
    </ligand>
</feature>
<dbReference type="InterPro" id="IPR006283">
    <property type="entry name" value="ThiL-like"/>
</dbReference>
<keyword evidence="4" id="KW-1185">Reference proteome</keyword>
<comment type="caution">
    <text evidence="1">Lacks conserved residue(s) required for the propagation of feature annotation.</text>
</comment>
<feature type="binding site" evidence="1">
    <location>
        <position position="317"/>
    </location>
    <ligand>
        <name>substrate</name>
    </ligand>
</feature>
<dbReference type="CDD" id="cd02194">
    <property type="entry name" value="ThiL"/>
    <property type="match status" value="1"/>
</dbReference>
<reference evidence="3 4" key="1">
    <citation type="submission" date="2014-03" db="EMBL/GenBank/DDBJ databases">
        <authorList>
            <person name="Urmite Genomes U."/>
        </authorList>
    </citation>
    <scope>NUCLEOTIDE SEQUENCE [LARGE SCALE GENOMIC DNA]</scope>
    <source>
        <strain evidence="3 4">Vm-5</strain>
    </source>
</reference>
<evidence type="ECO:0000256" key="1">
    <source>
        <dbReference type="HAMAP-Rule" id="MF_02128"/>
    </source>
</evidence>
<keyword evidence="1" id="KW-0547">Nucleotide-binding</keyword>
<dbReference type="InterPro" id="IPR016188">
    <property type="entry name" value="PurM-like_N"/>
</dbReference>
<dbReference type="GO" id="GO:0009229">
    <property type="term" value="P:thiamine diphosphate biosynthetic process"/>
    <property type="evidence" value="ECO:0007669"/>
    <property type="project" value="UniProtKB-UniRule"/>
</dbReference>
<dbReference type="GO" id="GO:0009030">
    <property type="term" value="F:thiamine-phosphate kinase activity"/>
    <property type="evidence" value="ECO:0007669"/>
    <property type="project" value="UniProtKB-UniRule"/>
</dbReference>
<dbReference type="Pfam" id="PF00586">
    <property type="entry name" value="AIRS"/>
    <property type="match status" value="1"/>
</dbReference>
<name>A0A024QGV8_9BACI</name>
<dbReference type="AlphaFoldDB" id="A0A024QGV8"/>
<feature type="binding site" evidence="1">
    <location>
        <begin position="119"/>
        <end position="120"/>
    </location>
    <ligand>
        <name>ATP</name>
        <dbReference type="ChEBI" id="CHEBI:30616"/>
    </ligand>
</feature>
<dbReference type="Proteomes" id="UP000028875">
    <property type="component" value="Unassembled WGS sequence"/>
</dbReference>
<keyword evidence="1" id="KW-0784">Thiamine biosynthesis</keyword>
<keyword evidence="1" id="KW-0067">ATP-binding</keyword>
<gene>
    <name evidence="1 3" type="primary">thiL</name>
    <name evidence="3" type="ORF">BN990_03825</name>
</gene>
<dbReference type="PIRSF" id="PIRSF005303">
    <property type="entry name" value="Thiam_monoph_kin"/>
    <property type="match status" value="1"/>
</dbReference>
<dbReference type="NCBIfam" id="TIGR01379">
    <property type="entry name" value="thiL"/>
    <property type="match status" value="1"/>
</dbReference>
<accession>A0A024QGV8</accession>
<keyword evidence="1" id="KW-0808">Transferase</keyword>
<feature type="binding site" evidence="1">
    <location>
        <position position="72"/>
    </location>
    <ligand>
        <name>Mg(2+)</name>
        <dbReference type="ChEBI" id="CHEBI:18420"/>
        <label>2</label>
    </ligand>
</feature>
<dbReference type="SUPFAM" id="SSF55326">
    <property type="entry name" value="PurM N-terminal domain-like"/>
    <property type="match status" value="1"/>
</dbReference>
<protein>
    <recommendedName>
        <fullName evidence="1">Thiamine-monophosphate kinase</fullName>
        <shortName evidence="1">TMP kinase</shortName>
        <shortName evidence="1">Thiamine-phosphate kinase</shortName>
        <ecNumber evidence="1">2.7.4.16</ecNumber>
    </recommendedName>
</protein>
<organism evidence="3 4">
    <name type="scientific">Virgibacillus massiliensis</name>
    <dbReference type="NCBI Taxonomy" id="1462526"/>
    <lineage>
        <taxon>Bacteria</taxon>
        <taxon>Bacillati</taxon>
        <taxon>Bacillota</taxon>
        <taxon>Bacilli</taxon>
        <taxon>Bacillales</taxon>
        <taxon>Bacillaceae</taxon>
        <taxon>Virgibacillus</taxon>
    </lineage>
</organism>
<evidence type="ECO:0000313" key="4">
    <source>
        <dbReference type="Proteomes" id="UP000028875"/>
    </source>
</evidence>
<dbReference type="EMBL" id="CCDP010000003">
    <property type="protein sequence ID" value="CDQ41452.1"/>
    <property type="molecule type" value="Genomic_DNA"/>
</dbReference>
<keyword evidence="1" id="KW-0479">Metal-binding</keyword>
<evidence type="ECO:0000259" key="2">
    <source>
        <dbReference type="Pfam" id="PF00586"/>
    </source>
</evidence>
<comment type="miscellaneous">
    <text evidence="1">Reaction mechanism of ThiL seems to utilize a direct, inline transfer of the gamma-phosphate of ATP to TMP rather than a phosphorylated enzyme intermediate.</text>
</comment>
<comment type="similarity">
    <text evidence="1">Belongs to the thiamine-monophosphate kinase family.</text>
</comment>
<dbReference type="GO" id="GO:0009228">
    <property type="term" value="P:thiamine biosynthetic process"/>
    <property type="evidence" value="ECO:0007669"/>
    <property type="project" value="UniProtKB-KW"/>
</dbReference>
<dbReference type="UniPathway" id="UPA00060">
    <property type="reaction ID" value="UER00142"/>
</dbReference>
<feature type="binding site" evidence="1">
    <location>
        <position position="211"/>
    </location>
    <ligand>
        <name>ATP</name>
        <dbReference type="ChEBI" id="CHEBI:30616"/>
    </ligand>
</feature>